<feature type="region of interest" description="Disordered" evidence="7">
    <location>
        <begin position="2524"/>
        <end position="2570"/>
    </location>
</feature>
<keyword evidence="5" id="KW-0508">mRNA splicing</keyword>
<feature type="region of interest" description="Disordered" evidence="7">
    <location>
        <begin position="1493"/>
        <end position="1551"/>
    </location>
</feature>
<feature type="region of interest" description="Disordered" evidence="7">
    <location>
        <begin position="1280"/>
        <end position="1304"/>
    </location>
</feature>
<dbReference type="InterPro" id="IPR027417">
    <property type="entry name" value="P-loop_NTPase"/>
</dbReference>
<evidence type="ECO:0000256" key="1">
    <source>
        <dbReference type="ARBA" id="ARBA00004123"/>
    </source>
</evidence>
<organism evidence="10 11">
    <name type="scientific">Pseudocohnilembus persalinus</name>
    <name type="common">Ciliate</name>
    <dbReference type="NCBI Taxonomy" id="266149"/>
    <lineage>
        <taxon>Eukaryota</taxon>
        <taxon>Sar</taxon>
        <taxon>Alveolata</taxon>
        <taxon>Ciliophora</taxon>
        <taxon>Intramacronucleata</taxon>
        <taxon>Oligohymenophorea</taxon>
        <taxon>Scuticociliatia</taxon>
        <taxon>Philasterida</taxon>
        <taxon>Pseudocohnilembidae</taxon>
        <taxon>Pseudocohnilembus</taxon>
    </lineage>
</organism>
<dbReference type="SUPFAM" id="SSF52540">
    <property type="entry name" value="P-loop containing nucleoside triphosphate hydrolases"/>
    <property type="match status" value="1"/>
</dbReference>
<evidence type="ECO:0000313" key="11">
    <source>
        <dbReference type="Proteomes" id="UP000054937"/>
    </source>
</evidence>
<keyword evidence="11" id="KW-1185">Reference proteome</keyword>
<dbReference type="PANTHER" id="PTHR47455:SF1">
    <property type="entry name" value="GUANYLATE CYCLASE DOMAIN-CONTAINING PROTEIN"/>
    <property type="match status" value="1"/>
</dbReference>
<dbReference type="OrthoDB" id="194468at2759"/>
<evidence type="ECO:0000259" key="9">
    <source>
        <dbReference type="PROSITE" id="PS50125"/>
    </source>
</evidence>
<keyword evidence="6" id="KW-0539">Nucleus</keyword>
<feature type="compositionally biased region" description="Basic residues" evidence="7">
    <location>
        <begin position="2448"/>
        <end position="2479"/>
    </location>
</feature>
<dbReference type="InterPro" id="IPR011993">
    <property type="entry name" value="PH-like_dom_sf"/>
</dbReference>
<feature type="domain" description="PH" evidence="8">
    <location>
        <begin position="957"/>
        <end position="1071"/>
    </location>
</feature>
<keyword evidence="3" id="KW-0507">mRNA processing</keyword>
<evidence type="ECO:0000259" key="8">
    <source>
        <dbReference type="PROSITE" id="PS50003"/>
    </source>
</evidence>
<dbReference type="GO" id="GO:0009190">
    <property type="term" value="P:cyclic nucleotide biosynthetic process"/>
    <property type="evidence" value="ECO:0007669"/>
    <property type="project" value="InterPro"/>
</dbReference>
<dbReference type="Pfam" id="PF00211">
    <property type="entry name" value="Guanylate_cyc"/>
    <property type="match status" value="2"/>
</dbReference>
<dbReference type="InterPro" id="IPR029787">
    <property type="entry name" value="Nucleotide_cyclase"/>
</dbReference>
<comment type="caution">
    <text evidence="10">The sequence shown here is derived from an EMBL/GenBank/DDBJ whole genome shotgun (WGS) entry which is preliminary data.</text>
</comment>
<evidence type="ECO:0000256" key="4">
    <source>
        <dbReference type="ARBA" id="ARBA00022728"/>
    </source>
</evidence>
<feature type="compositionally biased region" description="Pro residues" evidence="7">
    <location>
        <begin position="2005"/>
        <end position="2015"/>
    </location>
</feature>
<evidence type="ECO:0000256" key="6">
    <source>
        <dbReference type="ARBA" id="ARBA00023242"/>
    </source>
</evidence>
<dbReference type="InParanoid" id="A0A0V0R8K3"/>
<sequence>MEPQSEKTSFLGFVPAMVIQHLQDTIGKGKQFPLPQKQSVNSVVMFADISGFTNLTEKLSSQGTEGCEKIAFAINRYMELMVKEIGKSGGDIFKFAGDAMIIVWPPPEKTENAEVWLRDSTRKALQAALAIQQRLDATKIMDDIRLSVKIGFGVGKFSIVYVGGVFGRAEYLPAGDPLNQAFEAESYAPHGGVVIVSPQVYQIVSEFFEFTMCEKKKDDPNPKNFPFYRVQSVKQKIRSVADAVLINDRITAKDIEKIKSNVLSYVPKALQQYIQYEQERWSSELRKLSIMFMNIGIDLAHADSEEGLKKLQKVIQTVQKCVYIHEGSLNKFLMDDKGSTLIVVFGLPPMTHQDDAQRACLCGFLLQQELQKLDTKCSIGVATGLVFAGVVGTSGNRREYSVIGDSVNLAARIMGDAKGQKDIQKKFLCCETTYLKCQNQISFQFFAKRQFKGKSIKLNIYQPLNLTNEQFREINKMNLFPNLRTHKFSFPIKDAEDIKKQDLKDFQFMHGRQEIFRDACQHLDTFIKSKFKSSFTLIRGTFGIGKSLFLRKILINCYEKKEHYRPADESLLKFMIPLYEINQNSFDPKIKEIQQLMRHIFGIEFYDYVQNFPAPQKPYNEDAVKAEKKMIAKYIKQFFATYLQMQPKKKDNNNESATMSDNSSQYEAQINQKQLLDTPPLILVLDDLQQNDIYSFKIIRMLLKNFYRIYIFGAMRDEFIEKPVLQQPDYPNQEQICIDEVQKTGEILKEHGQEGRIEQKRINSVMYITNYLKKIIELEDLLTSDVPFMCYQINGPIIDKQNILDILVLKVASLIGDVFDLQMLYKVYPFKDIIKAEQLKQILFNLERIHFLEILDQNEYNIYFRFQDSFIRECIYQRLTYQQRRQLHLQVAEAIQTLPQYDDDENAEGDRLVYHWCLGENKKDITNQDQFSHKAKRSIIVKKITTILGKHDKTDKDFLLKSEVLQKKSDSNVTWADRFTVLSSKDLKYYRDETYYRAKPQEPLGYIPLRNIFQINALNENAIGGKQFAFKISTSGWIKKDKLMESRTFYFAAISDMQLEEWSIYLEFARAKAIYDDFVGKFGKISFPIGTQFNIDPIFRQILQANKKQNYEKEQVQTKIQPQGLSRRTSRAFNSKSFLQSLKVKQITNDQQLDKEEDLQTLKNQLQEFMQKGMLMFFAHVFEMSLQKEDEYKKFGEMTKFQKKYPDFFRQKSNVSTLQSPYKKGQVEIKSPNFQDQIAQFRQTLMAKNNKQSYDESEGQQNIDMENFLLNQGIGNNIQKNKIQKPVNRRSLEPTSLNIPKFDELKRKQTNLTQQSHQSDTQSSMLHIKQNEQIIETNRENKHNDFQSVSEESLNQGEEVKKNKNIENLQEEQNKQKEENEQNYDQDNQKFQNQIQIQNNDQKSYIGLRENIDVNENNLIFQNNSIINQPKQRKSSSFIQKEILEDAMTFSQFNNKLPQKKKSLNLENFPQIPNQNKTNTDSNELSQFQIQAQNKSSNMNQSGQNNNCSNNNNNNQNQDFQNSSIDMQTKLQSSQFQNQQIKEQQQQTSDNFECNQQKSYFSSMQIQEEQQYFLGEYDENNNENQQQVTKQPLAEIMEESDYTNTNTVTNSNSVYFQNQNPDQNNYRKSAILQSQIQIQNNNNNNIIGTNNNNIYEIANQQTQFNKNQNNFDIVSGQNNNSNLNFQNKEVNNKLTSNQNQEFQLVQNNNLSGSQIQRHEFIQQIKQTQPFSNTQVRKNSQIQQQQYQQQKQQVENQQFQFANNINNQSESRSSLTSSPIKIEKNINQNKRHSYEMSEKEKFSSHKSSISYIQKTQKKSLKLSEVDKNDYFDNFIGSQNLGIERQDSHLFKGRTSVDRQIAEQLIQQEEEKLEDLLQDYKFQPEKGKIQSELFKSVVFKSRPSLIFETEAQIYHKLKPPKNNSQHQQQQFNIKSKQIFQPYEGSLFTSSLSNLQTSQLTKTQMQKVQQIQQQQLQRLLMSTQIQSQISSTQQQQDRNQGQIMVPPQNFPFLPPGQQLPPQMQQQIPQQPQQGQYPPQQHKFPSQQTFNMQAQIQQVQMKIQMEEQKEKMKQQLLEQQEQQQMLENQKDSQTKKEEKNQKKKEEKAKNKQNNDKNKQKKCDLHPTTFSKNCRTCKKIKEESSTGESKSDDDYRLIENINAVIGKDDNIFKVQGNNPTGNMNNRLSNAILSNEYFKSLYSLKTFHEVIDEMQKSATHAQPWTLGGVGVPSSFFCCLYKFMTQKLTIKQVKALIDYKLNSMVRLAGFLYIRYCSDSELLWAWLKKYLLDDDIARPEYNQSVEYNMGEYVERLLMDYDYYGTRLPRIPVKIENKIKAKLIMWKEKRQRKSENLMMFTQFVPGAKVRAISRIDSEWHLGVIENLSGKSIIVRFFDEKQLGISNFQASEEVVNLGEAELLTEHAYEKLIKKLKEGKKASGSRSKSRSSSNDSKDNKKRKHKKKKDKRHRSYSKSYSRSRSRSHSIKRYILEETNKEKEQRIARELKKTQAERSVAYSRSDVARIPQSYKTSLSATTKRDRFSPSPYKESNFVELQGPSKVEKKKEETFKSTGPSKQFLEQQKQLMQKYTAGGQGNTGNRDYK</sequence>
<dbReference type="PROSITE" id="PS50003">
    <property type="entry name" value="PH_DOMAIN"/>
    <property type="match status" value="1"/>
</dbReference>
<feature type="compositionally biased region" description="Low complexity" evidence="7">
    <location>
        <begin position="1493"/>
        <end position="1547"/>
    </location>
</feature>
<dbReference type="Gene3D" id="2.30.29.30">
    <property type="entry name" value="Pleckstrin-homology domain (PH domain)/Phosphotyrosine-binding domain (PTB)"/>
    <property type="match status" value="1"/>
</dbReference>
<dbReference type="Proteomes" id="UP000054937">
    <property type="component" value="Unassembled WGS sequence"/>
</dbReference>
<accession>A0A0V0R8K3</accession>
<dbReference type="InterPro" id="IPR005037">
    <property type="entry name" value="PRP38"/>
</dbReference>
<protein>
    <submittedName>
        <fullName evidence="10">p-loop containing nucleoside triphosphate hydrolase</fullName>
    </submittedName>
</protein>
<feature type="region of interest" description="Disordered" evidence="7">
    <location>
        <begin position="2078"/>
        <end position="2123"/>
    </location>
</feature>
<gene>
    <name evidence="10" type="ORF">PPERSA_00999</name>
</gene>
<dbReference type="Pfam" id="PF03371">
    <property type="entry name" value="PRP38"/>
    <property type="match status" value="1"/>
</dbReference>
<evidence type="ECO:0000256" key="7">
    <source>
        <dbReference type="SAM" id="MobiDB-lite"/>
    </source>
</evidence>
<dbReference type="PROSITE" id="PS50125">
    <property type="entry name" value="GUANYLATE_CYCLASE_2"/>
    <property type="match status" value="2"/>
</dbReference>
<feature type="domain" description="Guanylate cyclase" evidence="9">
    <location>
        <begin position="43"/>
        <end position="185"/>
    </location>
</feature>
<evidence type="ECO:0000256" key="2">
    <source>
        <dbReference type="ARBA" id="ARBA00006164"/>
    </source>
</evidence>
<reference evidence="10 11" key="1">
    <citation type="journal article" date="2015" name="Sci. Rep.">
        <title>Genome of the facultative scuticociliatosis pathogen Pseudocohnilembus persalinus provides insight into its virulence through horizontal gene transfer.</title>
        <authorList>
            <person name="Xiong J."/>
            <person name="Wang G."/>
            <person name="Cheng J."/>
            <person name="Tian M."/>
            <person name="Pan X."/>
            <person name="Warren A."/>
            <person name="Jiang C."/>
            <person name="Yuan D."/>
            <person name="Miao W."/>
        </authorList>
    </citation>
    <scope>NUCLEOTIDE SEQUENCE [LARGE SCALE GENOMIC DNA]</scope>
    <source>
        <strain evidence="10">36N120E</strain>
    </source>
</reference>
<feature type="compositionally biased region" description="Polar residues" evidence="7">
    <location>
        <begin position="1346"/>
        <end position="1356"/>
    </location>
</feature>
<dbReference type="CDD" id="cd07302">
    <property type="entry name" value="CHD"/>
    <property type="match status" value="2"/>
</dbReference>
<feature type="region of interest" description="Disordered" evidence="7">
    <location>
        <begin position="2426"/>
        <end position="2484"/>
    </location>
</feature>
<feature type="compositionally biased region" description="Basic and acidic residues" evidence="7">
    <location>
        <begin position="2084"/>
        <end position="2120"/>
    </location>
</feature>
<dbReference type="GO" id="GO:0008380">
    <property type="term" value="P:RNA splicing"/>
    <property type="evidence" value="ECO:0007669"/>
    <property type="project" value="UniProtKB-KW"/>
</dbReference>
<keyword evidence="4" id="KW-0747">Spliceosome</keyword>
<feature type="region of interest" description="Disordered" evidence="7">
    <location>
        <begin position="1985"/>
        <end position="2045"/>
    </location>
</feature>
<feature type="compositionally biased region" description="Basic and acidic residues" evidence="7">
    <location>
        <begin position="2552"/>
        <end position="2561"/>
    </location>
</feature>
<proteinExistence type="inferred from homology"/>
<comment type="subcellular location">
    <subcellularLocation>
        <location evidence="1">Nucleus</location>
    </subcellularLocation>
</comment>
<dbReference type="PANTHER" id="PTHR47455">
    <property type="entry name" value="ADENYLYL CYCLASE BETA"/>
    <property type="match status" value="1"/>
</dbReference>
<dbReference type="InterPro" id="IPR001054">
    <property type="entry name" value="A/G_cyclase"/>
</dbReference>
<name>A0A0V0R8K3_PSEPJ</name>
<dbReference type="GO" id="GO:0005681">
    <property type="term" value="C:spliceosomal complex"/>
    <property type="evidence" value="ECO:0007669"/>
    <property type="project" value="UniProtKB-KW"/>
</dbReference>
<keyword evidence="10" id="KW-0378">Hydrolase</keyword>
<dbReference type="SMART" id="SM00233">
    <property type="entry name" value="PH"/>
    <property type="match status" value="1"/>
</dbReference>
<evidence type="ECO:0000256" key="3">
    <source>
        <dbReference type="ARBA" id="ARBA00022664"/>
    </source>
</evidence>
<dbReference type="SUPFAM" id="SSF55073">
    <property type="entry name" value="Nucleotide cyclase"/>
    <property type="match status" value="2"/>
</dbReference>
<evidence type="ECO:0000313" key="10">
    <source>
        <dbReference type="EMBL" id="KRX10829.1"/>
    </source>
</evidence>
<dbReference type="SUPFAM" id="SSF50729">
    <property type="entry name" value="PH domain-like"/>
    <property type="match status" value="1"/>
</dbReference>
<dbReference type="InterPro" id="IPR001849">
    <property type="entry name" value="PH_domain"/>
</dbReference>
<dbReference type="SMART" id="SM00044">
    <property type="entry name" value="CYCc"/>
    <property type="match status" value="1"/>
</dbReference>
<dbReference type="EMBL" id="LDAU01000019">
    <property type="protein sequence ID" value="KRX10829.1"/>
    <property type="molecule type" value="Genomic_DNA"/>
</dbReference>
<dbReference type="Gene3D" id="3.30.70.1230">
    <property type="entry name" value="Nucleotide cyclase"/>
    <property type="match status" value="2"/>
</dbReference>
<dbReference type="GO" id="GO:0006397">
    <property type="term" value="P:mRNA processing"/>
    <property type="evidence" value="ECO:0007669"/>
    <property type="project" value="UniProtKB-KW"/>
</dbReference>
<comment type="similarity">
    <text evidence="2">Belongs to the PRP38 family.</text>
</comment>
<dbReference type="GO" id="GO:0016787">
    <property type="term" value="F:hydrolase activity"/>
    <property type="evidence" value="ECO:0007669"/>
    <property type="project" value="UniProtKB-KW"/>
</dbReference>
<feature type="compositionally biased region" description="Low complexity" evidence="7">
    <location>
        <begin position="2016"/>
        <end position="2037"/>
    </location>
</feature>
<dbReference type="GO" id="GO:0035556">
    <property type="term" value="P:intracellular signal transduction"/>
    <property type="evidence" value="ECO:0007669"/>
    <property type="project" value="InterPro"/>
</dbReference>
<feature type="region of interest" description="Disordered" evidence="7">
    <location>
        <begin position="1341"/>
        <end position="1367"/>
    </location>
</feature>
<evidence type="ECO:0000256" key="5">
    <source>
        <dbReference type="ARBA" id="ARBA00023187"/>
    </source>
</evidence>
<feature type="domain" description="Guanylate cyclase" evidence="9">
    <location>
        <begin position="338"/>
        <end position="414"/>
    </location>
</feature>